<dbReference type="KEGG" id="sdyn:Mal52_06220"/>
<dbReference type="AlphaFoldDB" id="A0A517ZI61"/>
<keyword evidence="1" id="KW-0472">Membrane</keyword>
<accession>A0A517ZI61</accession>
<name>A0A517ZI61_9PLAN</name>
<keyword evidence="1" id="KW-1133">Transmembrane helix</keyword>
<evidence type="ECO:0000256" key="1">
    <source>
        <dbReference type="SAM" id="Phobius"/>
    </source>
</evidence>
<sequence length="336" mass="36045">MWTTFLILCCGIPAAVCWMIAIEEYLIPGHRLTRARLLQRLRQIFGAGLISQPASVAQSVGGAFRLFVWTAALGSVLAEMMSAWPAAEGIAIWLVVACGGLEIVRYLPVAGGCGEFAALLRSMTTWLTIICALAGLGFLFGSYNLANLAEFQAQAGSWTAAIQPLGCAVFVIAVGALSLRRLDLSHEIELIVYLQCIVLALLAVGLFGGGWYFWGITTYTTDDTLTAAAVVLRAMVVAVKLAAVLCGLAWLRTKCAARQTSDVESIAGNVLLAVAGTNLMIALTTETWLRPDDFMTRGLLSWIVASGMITYGLMFHRTHVTALWKGMVVDNTETGC</sequence>
<feature type="transmembrane region" description="Helical" evidence="1">
    <location>
        <begin position="90"/>
        <end position="107"/>
    </location>
</feature>
<dbReference type="EMBL" id="CP036276">
    <property type="protein sequence ID" value="QDU42167.1"/>
    <property type="molecule type" value="Genomic_DNA"/>
</dbReference>
<proteinExistence type="predicted"/>
<dbReference type="GO" id="GO:0016491">
    <property type="term" value="F:oxidoreductase activity"/>
    <property type="evidence" value="ECO:0007669"/>
    <property type="project" value="UniProtKB-KW"/>
</dbReference>
<dbReference type="EC" id="1.6.5.11" evidence="2"/>
<feature type="transmembrane region" description="Helical" evidence="1">
    <location>
        <begin position="160"/>
        <end position="179"/>
    </location>
</feature>
<feature type="transmembrane region" description="Helical" evidence="1">
    <location>
        <begin position="294"/>
        <end position="315"/>
    </location>
</feature>
<feature type="transmembrane region" description="Helical" evidence="1">
    <location>
        <begin position="226"/>
        <end position="251"/>
    </location>
</feature>
<keyword evidence="2" id="KW-0560">Oxidoreductase</keyword>
<gene>
    <name evidence="2" type="primary">ndhA</name>
    <name evidence="2" type="ORF">Mal52_06220</name>
</gene>
<feature type="transmembrane region" description="Helical" evidence="1">
    <location>
        <begin position="6"/>
        <end position="27"/>
    </location>
</feature>
<feature type="transmembrane region" description="Helical" evidence="1">
    <location>
        <begin position="119"/>
        <end position="140"/>
    </location>
</feature>
<keyword evidence="3" id="KW-1185">Reference proteome</keyword>
<dbReference type="Proteomes" id="UP000319383">
    <property type="component" value="Chromosome"/>
</dbReference>
<organism evidence="2 3">
    <name type="scientific">Symmachiella dynata</name>
    <dbReference type="NCBI Taxonomy" id="2527995"/>
    <lineage>
        <taxon>Bacteria</taxon>
        <taxon>Pseudomonadati</taxon>
        <taxon>Planctomycetota</taxon>
        <taxon>Planctomycetia</taxon>
        <taxon>Planctomycetales</taxon>
        <taxon>Planctomycetaceae</taxon>
        <taxon>Symmachiella</taxon>
    </lineage>
</organism>
<feature type="transmembrane region" description="Helical" evidence="1">
    <location>
        <begin position="191"/>
        <end position="214"/>
    </location>
</feature>
<protein>
    <submittedName>
        <fullName evidence="2">NAD(P)H-quinone oxidoreductase subunit 1, chloroplastic</fullName>
        <ecNumber evidence="2">1.6.5.11</ecNumber>
    </submittedName>
</protein>
<evidence type="ECO:0000313" key="2">
    <source>
        <dbReference type="EMBL" id="QDU42167.1"/>
    </source>
</evidence>
<evidence type="ECO:0000313" key="3">
    <source>
        <dbReference type="Proteomes" id="UP000319383"/>
    </source>
</evidence>
<reference evidence="2 3" key="1">
    <citation type="submission" date="2019-02" db="EMBL/GenBank/DDBJ databases">
        <title>Deep-cultivation of Planctomycetes and their phenomic and genomic characterization uncovers novel biology.</title>
        <authorList>
            <person name="Wiegand S."/>
            <person name="Jogler M."/>
            <person name="Boedeker C."/>
            <person name="Pinto D."/>
            <person name="Vollmers J."/>
            <person name="Rivas-Marin E."/>
            <person name="Kohn T."/>
            <person name="Peeters S.H."/>
            <person name="Heuer A."/>
            <person name="Rast P."/>
            <person name="Oberbeckmann S."/>
            <person name="Bunk B."/>
            <person name="Jeske O."/>
            <person name="Meyerdierks A."/>
            <person name="Storesund J.E."/>
            <person name="Kallscheuer N."/>
            <person name="Luecker S."/>
            <person name="Lage O.M."/>
            <person name="Pohl T."/>
            <person name="Merkel B.J."/>
            <person name="Hornburger P."/>
            <person name="Mueller R.-W."/>
            <person name="Bruemmer F."/>
            <person name="Labrenz M."/>
            <person name="Spormann A.M."/>
            <person name="Op den Camp H."/>
            <person name="Overmann J."/>
            <person name="Amann R."/>
            <person name="Jetten M.S.M."/>
            <person name="Mascher T."/>
            <person name="Medema M.H."/>
            <person name="Devos D.P."/>
            <person name="Kaster A.-K."/>
            <person name="Ovreas L."/>
            <person name="Rohde M."/>
            <person name="Galperin M.Y."/>
            <person name="Jogler C."/>
        </authorList>
    </citation>
    <scope>NUCLEOTIDE SEQUENCE [LARGE SCALE GENOMIC DNA]</scope>
    <source>
        <strain evidence="2 3">Mal52</strain>
    </source>
</reference>
<keyword evidence="1" id="KW-0812">Transmembrane</keyword>
<dbReference type="RefSeq" id="WP_145374247.1">
    <property type="nucleotide sequence ID" value="NZ_CP036276.1"/>
</dbReference>
<feature type="transmembrane region" description="Helical" evidence="1">
    <location>
        <begin position="263"/>
        <end position="282"/>
    </location>
</feature>